<dbReference type="Pfam" id="PF00583">
    <property type="entry name" value="Acetyltransf_1"/>
    <property type="match status" value="1"/>
</dbReference>
<reference evidence="2 3" key="1">
    <citation type="submission" date="2014-07" db="EMBL/GenBank/DDBJ databases">
        <authorList>
            <person name="Zhang J.E."/>
            <person name="Yang H."/>
            <person name="Guo J."/>
            <person name="Deng Z."/>
            <person name="Luo H."/>
            <person name="Luo M."/>
            <person name="Zhao B."/>
        </authorList>
    </citation>
    <scope>NUCLEOTIDE SEQUENCE [LARGE SCALE GENOMIC DNA]</scope>
    <source>
        <strain evidence="2 3">1CP</strain>
        <plasmid evidence="3">Plasmid pr1cp1</plasmid>
    </source>
</reference>
<protein>
    <recommendedName>
        <fullName evidence="1">N-acetyltransferase domain-containing protein</fullName>
    </recommendedName>
</protein>
<dbReference type="CDD" id="cd04301">
    <property type="entry name" value="NAT_SF"/>
    <property type="match status" value="1"/>
</dbReference>
<proteinExistence type="predicted"/>
<evidence type="ECO:0000313" key="3">
    <source>
        <dbReference type="Proteomes" id="UP000186108"/>
    </source>
</evidence>
<dbReference type="InterPro" id="IPR016181">
    <property type="entry name" value="Acyl_CoA_acyltransferase"/>
</dbReference>
<dbReference type="Gene3D" id="3.40.630.30">
    <property type="match status" value="1"/>
</dbReference>
<dbReference type="GO" id="GO:0016747">
    <property type="term" value="F:acyltransferase activity, transferring groups other than amino-acyl groups"/>
    <property type="evidence" value="ECO:0007669"/>
    <property type="project" value="InterPro"/>
</dbReference>
<evidence type="ECO:0000259" key="1">
    <source>
        <dbReference type="PROSITE" id="PS51186"/>
    </source>
</evidence>
<evidence type="ECO:0000313" key="2">
    <source>
        <dbReference type="EMBL" id="ANS31818.1"/>
    </source>
</evidence>
<accession>A0A1B1KGW0</accession>
<dbReference type="EMBL" id="CP009112">
    <property type="protein sequence ID" value="ANS31818.1"/>
    <property type="molecule type" value="Genomic_DNA"/>
</dbReference>
<name>A0A1B1KGW0_RHOOP</name>
<feature type="domain" description="N-acetyltransferase" evidence="1">
    <location>
        <begin position="46"/>
        <end position="216"/>
    </location>
</feature>
<keyword evidence="2" id="KW-0614">Plasmid</keyword>
<dbReference type="AlphaFoldDB" id="A0A1B1KGW0"/>
<dbReference type="InterPro" id="IPR000182">
    <property type="entry name" value="GNAT_dom"/>
</dbReference>
<organism evidence="2 3">
    <name type="scientific">Rhodococcus opacus</name>
    <name type="common">Nocardia opaca</name>
    <dbReference type="NCBI Taxonomy" id="37919"/>
    <lineage>
        <taxon>Bacteria</taxon>
        <taxon>Bacillati</taxon>
        <taxon>Actinomycetota</taxon>
        <taxon>Actinomycetes</taxon>
        <taxon>Mycobacteriales</taxon>
        <taxon>Nocardiaceae</taxon>
        <taxon>Rhodococcus</taxon>
    </lineage>
</organism>
<gene>
    <name evidence="2" type="ORF">R1CP_36060</name>
</gene>
<sequence>MIVATRRSVVTVVVRRPTWGPAMPLSTAERHGHPVVSLAVTTANRLRIIQVGPDSEVLDAVRQWFAEPDMQHWMGASFQFESLVSEMGTTGRIGSRVRLDTVAWVGLDVDNRPVAFIGGQISVESAQPDDAIEMRYANPRTLGFVYIVSPQHRRRGYGRAIVQTVLEHPATADIEVFSGTVNADNRPSLSTLKAIEGFKGVETEGEVSFTFTRRAPDEAPEIPYHAAALPPASRMSPDAWTQADLAAVGFVGFVPFAALLEADVPREPGVYVMIRPSESAPEFLSTSPAGWLKGRDPSVPIDVLQAAWVSESSVVYIGKASAGSAGRRGLRQRLGEFRRFGVGEPVPHRGGRRIWQLADHADLLVGWKVTTDGEARPTERAMIAQFEAAHGKRPFANVTR</sequence>
<geneLocation type="plasmid" evidence="3">
    <name>pr1cp1</name>
</geneLocation>
<dbReference type="PROSITE" id="PS51186">
    <property type="entry name" value="GNAT"/>
    <property type="match status" value="1"/>
</dbReference>
<dbReference type="Proteomes" id="UP000186108">
    <property type="component" value="Plasmid pR1CP1"/>
</dbReference>
<dbReference type="SUPFAM" id="SSF55729">
    <property type="entry name" value="Acyl-CoA N-acyltransferases (Nat)"/>
    <property type="match status" value="1"/>
</dbReference>